<dbReference type="Gene3D" id="3.10.10.10">
    <property type="entry name" value="HIV Type 1 Reverse Transcriptase, subunit A, domain 1"/>
    <property type="match status" value="1"/>
</dbReference>
<sequence length="389" mass="44688">MDAEGNMVFHDEYLEEAAPTPITTRANSRGVGTEKCTRSKAEDIILEKFSGKNFKADTWLRLFIQECERMNITIDKYAETLRLFLEKSALDWFHSRMKNSALENDWEIYNNSFSETFSVQSWAEIAYAYDYKFSNGSLLEYALKKRNLLLEADEDMALNTQINMVVLSWPKSIQNKLKRKSLVNIEELMSKRKQIGHVKEPKRENVKVTTAKIPCPFCEKLGYNSRSKKRIVYPLIKLKKKQYKKIISGGENIKEVAGITKSKGTGTFPVEICNDENLQISQKSDINKNENRNNTETEERDFLKVNQMNLEKILVENEQSFAKSKFDIGVSKNYEASIKLMQTKYIAKKPYRTSIQDKIEIETQINGLLKAGLKGVSSSPYAAPVTMVD</sequence>
<protein>
    <recommendedName>
        <fullName evidence="3">Ty3 transposon capsid-like protein domain-containing protein</fullName>
    </recommendedName>
</protein>
<reference evidence="1" key="2">
    <citation type="submission" date="2023-03" db="EMBL/GenBank/DDBJ databases">
        <authorList>
            <person name="Inwood S.N."/>
            <person name="Skelly J.G."/>
            <person name="Guhlin J."/>
            <person name="Harrop T.W.R."/>
            <person name="Goldson S.G."/>
            <person name="Dearden P.K."/>
        </authorList>
    </citation>
    <scope>NUCLEOTIDE SEQUENCE</scope>
    <source>
        <strain evidence="1">Lincoln</strain>
        <tissue evidence="1">Whole body</tissue>
    </source>
</reference>
<comment type="caution">
    <text evidence="1">The sequence shown here is derived from an EMBL/GenBank/DDBJ whole genome shotgun (WGS) entry which is preliminary data.</text>
</comment>
<name>A0AA39FRK9_MICHY</name>
<keyword evidence="2" id="KW-1185">Reference proteome</keyword>
<dbReference type="Proteomes" id="UP001168972">
    <property type="component" value="Unassembled WGS sequence"/>
</dbReference>
<evidence type="ECO:0000313" key="1">
    <source>
        <dbReference type="EMBL" id="KAK0174321.1"/>
    </source>
</evidence>
<accession>A0AA39FRK9</accession>
<evidence type="ECO:0000313" key="2">
    <source>
        <dbReference type="Proteomes" id="UP001168972"/>
    </source>
</evidence>
<dbReference type="AlphaFoldDB" id="A0AA39FRK9"/>
<organism evidence="1 2">
    <name type="scientific">Microctonus hyperodae</name>
    <name type="common">Parasitoid wasp</name>
    <dbReference type="NCBI Taxonomy" id="165561"/>
    <lineage>
        <taxon>Eukaryota</taxon>
        <taxon>Metazoa</taxon>
        <taxon>Ecdysozoa</taxon>
        <taxon>Arthropoda</taxon>
        <taxon>Hexapoda</taxon>
        <taxon>Insecta</taxon>
        <taxon>Pterygota</taxon>
        <taxon>Neoptera</taxon>
        <taxon>Endopterygota</taxon>
        <taxon>Hymenoptera</taxon>
        <taxon>Apocrita</taxon>
        <taxon>Ichneumonoidea</taxon>
        <taxon>Braconidae</taxon>
        <taxon>Euphorinae</taxon>
        <taxon>Microctonus</taxon>
    </lineage>
</organism>
<reference evidence="1" key="1">
    <citation type="journal article" date="2023" name="bioRxiv">
        <title>Scaffold-level genome assemblies of two parasitoid biocontrol wasps reveal the parthenogenesis mechanism and an associated novel virus.</title>
        <authorList>
            <person name="Inwood S."/>
            <person name="Skelly J."/>
            <person name="Guhlin J."/>
            <person name="Harrop T."/>
            <person name="Goldson S."/>
            <person name="Dearden P."/>
        </authorList>
    </citation>
    <scope>NUCLEOTIDE SEQUENCE</scope>
    <source>
        <strain evidence="1">Lincoln</strain>
        <tissue evidence="1">Whole body</tissue>
    </source>
</reference>
<dbReference type="EMBL" id="JAQQBR010000006">
    <property type="protein sequence ID" value="KAK0174321.1"/>
    <property type="molecule type" value="Genomic_DNA"/>
</dbReference>
<evidence type="ECO:0008006" key="3">
    <source>
        <dbReference type="Google" id="ProtNLM"/>
    </source>
</evidence>
<proteinExistence type="predicted"/>
<gene>
    <name evidence="1" type="ORF">PV327_010106</name>
</gene>